<dbReference type="Proteomes" id="UP001597183">
    <property type="component" value="Unassembled WGS sequence"/>
</dbReference>
<protein>
    <submittedName>
        <fullName evidence="1">Uncharacterized protein</fullName>
    </submittedName>
</protein>
<organism evidence="1 2">
    <name type="scientific">Actinoplanes sichuanensis</name>
    <dbReference type="NCBI Taxonomy" id="512349"/>
    <lineage>
        <taxon>Bacteria</taxon>
        <taxon>Bacillati</taxon>
        <taxon>Actinomycetota</taxon>
        <taxon>Actinomycetes</taxon>
        <taxon>Micromonosporales</taxon>
        <taxon>Micromonosporaceae</taxon>
        <taxon>Actinoplanes</taxon>
    </lineage>
</organism>
<keyword evidence="2" id="KW-1185">Reference proteome</keyword>
<comment type="caution">
    <text evidence="1">The sequence shown here is derived from an EMBL/GenBank/DDBJ whole genome shotgun (WGS) entry which is preliminary data.</text>
</comment>
<gene>
    <name evidence="1" type="ORF">ACFQ5G_05030</name>
</gene>
<dbReference type="RefSeq" id="WP_317791457.1">
    <property type="nucleotide sequence ID" value="NZ_AP028461.1"/>
</dbReference>
<accession>A0ABW4A3F4</accession>
<sequence>MAIYSQHPSRGRVQILATHHTASGLASSTVTSVNDTATATPIVDALNRVSACATIPMHTHDDRDGNFRRYPADHLDALADPETRNALLRGTHSFWYEYVKVLLNHALADLDDATADLPAPIRTAITTELHTEVVYLRAKPSKHSVAGADNQRIWDHSHPAVLIGGGMEELTDNYRERLDEAEQRFPRMLLHRGIEDLRLLAAAHHLHDSLFCRFEPEYLSISEDPDNSERYFVEVAAPHPDKRSSSGWTIELQRWIPDNDDYDENGGTATNEHILDCHLTKPPTPEQIVDFLKLCTNQPDILTTWAKTPTGELLAGTRFVVAERHDEVS</sequence>
<evidence type="ECO:0000313" key="1">
    <source>
        <dbReference type="EMBL" id="MFD1364708.1"/>
    </source>
</evidence>
<evidence type="ECO:0000313" key="2">
    <source>
        <dbReference type="Proteomes" id="UP001597183"/>
    </source>
</evidence>
<reference evidence="2" key="1">
    <citation type="journal article" date="2019" name="Int. J. Syst. Evol. Microbiol.">
        <title>The Global Catalogue of Microorganisms (GCM) 10K type strain sequencing project: providing services to taxonomists for standard genome sequencing and annotation.</title>
        <authorList>
            <consortium name="The Broad Institute Genomics Platform"/>
            <consortium name="The Broad Institute Genome Sequencing Center for Infectious Disease"/>
            <person name="Wu L."/>
            <person name="Ma J."/>
        </authorList>
    </citation>
    <scope>NUCLEOTIDE SEQUENCE [LARGE SCALE GENOMIC DNA]</scope>
    <source>
        <strain evidence="2">CCM 7526</strain>
    </source>
</reference>
<dbReference type="EMBL" id="JBHTMK010000005">
    <property type="protein sequence ID" value="MFD1364708.1"/>
    <property type="molecule type" value="Genomic_DNA"/>
</dbReference>
<name>A0ABW4A3F4_9ACTN</name>
<proteinExistence type="predicted"/>